<keyword evidence="4" id="KW-0808">Transferase</keyword>
<evidence type="ECO:0000256" key="2">
    <source>
        <dbReference type="ARBA" id="ARBA00012438"/>
    </source>
</evidence>
<dbReference type="EC" id="2.7.13.3" evidence="2"/>
<sequence>MEIGYIRRMDDGEIKVVFGQSLQAFRRLNGITQAKLAELCTISEEYVSKLERGQCSPSFTVISRLARVLGVSPADLFDPSFAPASSHHQLDTAHMARRSWQDDAGAAIGMEQTFLREMHHRIKNHLHLVTCALATARLNPDCPCCKENIAKAQGALLAACHAHEAVHSMGTNGSVDASAYLQKLVNSIAPGLPCGVEASFRSLGCPLHLDWHQGTLLGMITAELLLNAAKHAFPNNGQGTIRVRLHGRARHGVLMVSDNGVGLDATRSSCDSLGLELVKTLAGRLGGRLVLKSAKGVRAICLFRSTTP</sequence>
<dbReference type="Pfam" id="PF07568">
    <property type="entry name" value="HisKA_2"/>
    <property type="match status" value="1"/>
</dbReference>
<evidence type="ECO:0000313" key="10">
    <source>
        <dbReference type="Proteomes" id="UP000014975"/>
    </source>
</evidence>
<comment type="catalytic activity">
    <reaction evidence="1">
        <text>ATP + protein L-histidine = ADP + protein N-phospho-L-histidine.</text>
        <dbReference type="EC" id="2.7.13.3"/>
    </reaction>
</comment>
<name>S7T1T5_9BACT</name>
<evidence type="ECO:0000256" key="5">
    <source>
        <dbReference type="ARBA" id="ARBA00022741"/>
    </source>
</evidence>
<dbReference type="Proteomes" id="UP000014975">
    <property type="component" value="Unassembled WGS sequence"/>
</dbReference>
<comment type="caution">
    <text evidence="9">The sequence shown here is derived from an EMBL/GenBank/DDBJ whole genome shotgun (WGS) entry which is preliminary data.</text>
</comment>
<dbReference type="STRING" id="1121439.dsat_1253"/>
<dbReference type="CDD" id="cd16936">
    <property type="entry name" value="HATPase_RsbW-like"/>
    <property type="match status" value="1"/>
</dbReference>
<dbReference type="Pfam" id="PF01381">
    <property type="entry name" value="HTH_3"/>
    <property type="match status" value="1"/>
</dbReference>
<dbReference type="Pfam" id="PF02518">
    <property type="entry name" value="HATPase_c"/>
    <property type="match status" value="1"/>
</dbReference>
<dbReference type="AlphaFoldDB" id="S7T1T5"/>
<dbReference type="InterPro" id="IPR011495">
    <property type="entry name" value="Sig_transdc_His_kin_sub2_dim/P"/>
</dbReference>
<dbReference type="GO" id="GO:0003677">
    <property type="term" value="F:DNA binding"/>
    <property type="evidence" value="ECO:0007669"/>
    <property type="project" value="InterPro"/>
</dbReference>
<reference evidence="9 10" key="1">
    <citation type="journal article" date="2013" name="Genome Announc.">
        <title>Draft genome sequences for three mercury-methylating, sulfate-reducing bacteria.</title>
        <authorList>
            <person name="Brown S.D."/>
            <person name="Hurt R.A.Jr."/>
            <person name="Gilmour C.C."/>
            <person name="Elias D.A."/>
        </authorList>
    </citation>
    <scope>NUCLEOTIDE SEQUENCE [LARGE SCALE GENOMIC DNA]</scope>
    <source>
        <strain evidence="9 10">DSM 16529</strain>
    </source>
</reference>
<dbReference type="Gene3D" id="1.10.260.40">
    <property type="entry name" value="lambda repressor-like DNA-binding domains"/>
    <property type="match status" value="1"/>
</dbReference>
<keyword evidence="3" id="KW-0597">Phosphoprotein</keyword>
<keyword evidence="7" id="KW-0067">ATP-binding</keyword>
<dbReference type="SMART" id="SM00530">
    <property type="entry name" value="HTH_XRE"/>
    <property type="match status" value="1"/>
</dbReference>
<dbReference type="eggNOG" id="COG1396">
    <property type="taxonomic scope" value="Bacteria"/>
</dbReference>
<dbReference type="CDD" id="cd00093">
    <property type="entry name" value="HTH_XRE"/>
    <property type="match status" value="1"/>
</dbReference>
<dbReference type="eggNOG" id="COG3920">
    <property type="taxonomic scope" value="Bacteria"/>
</dbReference>
<dbReference type="SUPFAM" id="SSF55874">
    <property type="entry name" value="ATPase domain of HSP90 chaperone/DNA topoisomerase II/histidine kinase"/>
    <property type="match status" value="1"/>
</dbReference>
<dbReference type="InterPro" id="IPR010982">
    <property type="entry name" value="Lambda_DNA-bd_dom_sf"/>
</dbReference>
<evidence type="ECO:0000256" key="4">
    <source>
        <dbReference type="ARBA" id="ARBA00022679"/>
    </source>
</evidence>
<keyword evidence="6 9" id="KW-0418">Kinase</keyword>
<organism evidence="9 10">
    <name type="scientific">Alkalidesulfovibrio alkalitolerans DSM 16529</name>
    <dbReference type="NCBI Taxonomy" id="1121439"/>
    <lineage>
        <taxon>Bacteria</taxon>
        <taxon>Pseudomonadati</taxon>
        <taxon>Thermodesulfobacteriota</taxon>
        <taxon>Desulfovibrionia</taxon>
        <taxon>Desulfovibrionales</taxon>
        <taxon>Desulfovibrionaceae</taxon>
        <taxon>Alkalidesulfovibrio</taxon>
    </lineage>
</organism>
<gene>
    <name evidence="9" type="ORF">dsat_1253</name>
</gene>
<dbReference type="SUPFAM" id="SSF47413">
    <property type="entry name" value="lambda repressor-like DNA-binding domains"/>
    <property type="match status" value="1"/>
</dbReference>
<evidence type="ECO:0000256" key="1">
    <source>
        <dbReference type="ARBA" id="ARBA00000085"/>
    </source>
</evidence>
<dbReference type="PANTHER" id="PTHR41523:SF8">
    <property type="entry name" value="ETHYLENE RESPONSE SENSOR PROTEIN"/>
    <property type="match status" value="1"/>
</dbReference>
<dbReference type="GO" id="GO:0005524">
    <property type="term" value="F:ATP binding"/>
    <property type="evidence" value="ECO:0007669"/>
    <property type="project" value="UniProtKB-KW"/>
</dbReference>
<evidence type="ECO:0000256" key="6">
    <source>
        <dbReference type="ARBA" id="ARBA00022777"/>
    </source>
</evidence>
<dbReference type="EMBL" id="ATHI01000031">
    <property type="protein sequence ID" value="EPR30531.1"/>
    <property type="molecule type" value="Genomic_DNA"/>
</dbReference>
<keyword evidence="10" id="KW-1185">Reference proteome</keyword>
<evidence type="ECO:0000313" key="9">
    <source>
        <dbReference type="EMBL" id="EPR30531.1"/>
    </source>
</evidence>
<dbReference type="PROSITE" id="PS50943">
    <property type="entry name" value="HTH_CROC1"/>
    <property type="match status" value="1"/>
</dbReference>
<proteinExistence type="predicted"/>
<keyword evidence="5" id="KW-0547">Nucleotide-binding</keyword>
<evidence type="ECO:0000256" key="7">
    <source>
        <dbReference type="ARBA" id="ARBA00022840"/>
    </source>
</evidence>
<dbReference type="InterPro" id="IPR003594">
    <property type="entry name" value="HATPase_dom"/>
</dbReference>
<evidence type="ECO:0000259" key="8">
    <source>
        <dbReference type="PROSITE" id="PS50943"/>
    </source>
</evidence>
<protein>
    <recommendedName>
        <fullName evidence="2">histidine kinase</fullName>
        <ecNumber evidence="2">2.7.13.3</ecNumber>
    </recommendedName>
</protein>
<dbReference type="Gene3D" id="3.30.565.10">
    <property type="entry name" value="Histidine kinase-like ATPase, C-terminal domain"/>
    <property type="match status" value="1"/>
</dbReference>
<accession>S7T1T5</accession>
<dbReference type="SMART" id="SM00387">
    <property type="entry name" value="HATPase_c"/>
    <property type="match status" value="1"/>
</dbReference>
<dbReference type="PANTHER" id="PTHR41523">
    <property type="entry name" value="TWO-COMPONENT SYSTEM SENSOR PROTEIN"/>
    <property type="match status" value="1"/>
</dbReference>
<dbReference type="GO" id="GO:0004673">
    <property type="term" value="F:protein histidine kinase activity"/>
    <property type="evidence" value="ECO:0007669"/>
    <property type="project" value="UniProtKB-EC"/>
</dbReference>
<dbReference type="PATRIC" id="fig|1121439.3.peg.2637"/>
<feature type="domain" description="HTH cro/C1-type" evidence="8">
    <location>
        <begin position="22"/>
        <end position="76"/>
    </location>
</feature>
<dbReference type="InterPro" id="IPR036890">
    <property type="entry name" value="HATPase_C_sf"/>
</dbReference>
<evidence type="ECO:0000256" key="3">
    <source>
        <dbReference type="ARBA" id="ARBA00022553"/>
    </source>
</evidence>
<dbReference type="InterPro" id="IPR001387">
    <property type="entry name" value="Cro/C1-type_HTH"/>
</dbReference>